<dbReference type="AlphaFoldDB" id="A0A5J5EZ65"/>
<sequence>MHSLRPDWCTAPQFADGQRNKHMRTHHHNYHCALARRCYPAAEEEEDSEDEEEDEWEEEEWGGFSDDEAREEEEAPDEEATENDTDATHDYPRRGAVLPRRSNWAQAGARKVNPQTPTSNGGGEKKPQLRTFNISHDAVAHFDDALYAPPLPPRVHALRPPPAVEDFHFSDHEDPQDPPMPRRHHKLGPKTPIRKRPYEGHAARSAGEYFYTVDSAYKLGAFAQLRAPVARYLTAENIWERIVQEPRNAGITIFREKWELFAMGDSIVAHYRRRDEYVTVPRTAPLSWVAARVLHWLQRADHGLLIIVELPDFTHHELRNDQDWREIAARRDVGTIWLSKTQ</sequence>
<dbReference type="Proteomes" id="UP000326924">
    <property type="component" value="Unassembled WGS sequence"/>
</dbReference>
<protein>
    <submittedName>
        <fullName evidence="2">Uncharacterized protein</fullName>
    </submittedName>
</protein>
<dbReference type="InParanoid" id="A0A5J5EZ65"/>
<feature type="region of interest" description="Disordered" evidence="1">
    <location>
        <begin position="159"/>
        <end position="196"/>
    </location>
</feature>
<feature type="compositionally biased region" description="Basic and acidic residues" evidence="1">
    <location>
        <begin position="165"/>
        <end position="175"/>
    </location>
</feature>
<keyword evidence="3" id="KW-1185">Reference proteome</keyword>
<evidence type="ECO:0000313" key="3">
    <source>
        <dbReference type="Proteomes" id="UP000326924"/>
    </source>
</evidence>
<evidence type="ECO:0000256" key="1">
    <source>
        <dbReference type="SAM" id="MobiDB-lite"/>
    </source>
</evidence>
<feature type="compositionally biased region" description="Basic residues" evidence="1">
    <location>
        <begin position="181"/>
        <end position="195"/>
    </location>
</feature>
<organism evidence="2 3">
    <name type="scientific">Sphaerosporella brunnea</name>
    <dbReference type="NCBI Taxonomy" id="1250544"/>
    <lineage>
        <taxon>Eukaryota</taxon>
        <taxon>Fungi</taxon>
        <taxon>Dikarya</taxon>
        <taxon>Ascomycota</taxon>
        <taxon>Pezizomycotina</taxon>
        <taxon>Pezizomycetes</taxon>
        <taxon>Pezizales</taxon>
        <taxon>Pyronemataceae</taxon>
        <taxon>Sphaerosporella</taxon>
    </lineage>
</organism>
<comment type="caution">
    <text evidence="2">The sequence shown here is derived from an EMBL/GenBank/DDBJ whole genome shotgun (WGS) entry which is preliminary data.</text>
</comment>
<dbReference type="EMBL" id="VXIS01000067">
    <property type="protein sequence ID" value="KAA8908509.1"/>
    <property type="molecule type" value="Genomic_DNA"/>
</dbReference>
<proteinExistence type="predicted"/>
<feature type="region of interest" description="Disordered" evidence="1">
    <location>
        <begin position="41"/>
        <end position="128"/>
    </location>
</feature>
<reference evidence="2 3" key="1">
    <citation type="submission" date="2019-09" db="EMBL/GenBank/DDBJ databases">
        <title>Draft genome of the ectomycorrhizal ascomycete Sphaerosporella brunnea.</title>
        <authorList>
            <consortium name="DOE Joint Genome Institute"/>
            <person name="Benucci G.M."/>
            <person name="Marozzi G."/>
            <person name="Antonielli L."/>
            <person name="Sanchez S."/>
            <person name="Marco P."/>
            <person name="Wang X."/>
            <person name="Falini L.B."/>
            <person name="Barry K."/>
            <person name="Haridas S."/>
            <person name="Lipzen A."/>
            <person name="Labutti K."/>
            <person name="Grigoriev I.V."/>
            <person name="Murat C."/>
            <person name="Martin F."/>
            <person name="Albertini E."/>
            <person name="Donnini D."/>
            <person name="Bonito G."/>
        </authorList>
    </citation>
    <scope>NUCLEOTIDE SEQUENCE [LARGE SCALE GENOMIC DNA]</scope>
    <source>
        <strain evidence="2 3">Sb_GMNB300</strain>
    </source>
</reference>
<feature type="compositionally biased region" description="Acidic residues" evidence="1">
    <location>
        <begin position="42"/>
        <end position="85"/>
    </location>
</feature>
<evidence type="ECO:0000313" key="2">
    <source>
        <dbReference type="EMBL" id="KAA8908509.1"/>
    </source>
</evidence>
<gene>
    <name evidence="2" type="ORF">FN846DRAFT_906111</name>
</gene>
<accession>A0A5J5EZ65</accession>
<name>A0A5J5EZ65_9PEZI</name>